<name>A0AAW2TG21_9LAMI</name>
<dbReference type="PANTHER" id="PTHR45786:SF74">
    <property type="entry name" value="ATP-DEPENDENT DNA HELICASE"/>
    <property type="match status" value="1"/>
</dbReference>
<sequence>MPNCIYCGAVKFEYEAPTFCCNNEKVKLVHVEVPDKLYELFTSKSEEAVAFQKNIRLFNCIFSFTSLGVKLDKELASSRQGVYTFRAQGMVYHDLPGLLPDEKGPNPFQLYFIETENKVKKQNEDTRKFKMCKAIVQKLLRVLEANPYAKIFRRLKDYPSVKDIQLHISKDVKLEQHVYNSPTADQVATIWVEGNNGNIPFEGDIIVHSHSRNKTLLQML</sequence>
<protein>
    <submittedName>
        <fullName evidence="1">Uncharacterized protein</fullName>
    </submittedName>
</protein>
<evidence type="ECO:0000313" key="1">
    <source>
        <dbReference type="EMBL" id="KAL0402641.1"/>
    </source>
</evidence>
<dbReference type="PANTHER" id="PTHR45786">
    <property type="entry name" value="DNA BINDING PROTEIN-LIKE"/>
    <property type="match status" value="1"/>
</dbReference>
<reference evidence="1" key="2">
    <citation type="journal article" date="2024" name="Plant">
        <title>Genomic evolution and insights into agronomic trait innovations of Sesamum species.</title>
        <authorList>
            <person name="Miao H."/>
            <person name="Wang L."/>
            <person name="Qu L."/>
            <person name="Liu H."/>
            <person name="Sun Y."/>
            <person name="Le M."/>
            <person name="Wang Q."/>
            <person name="Wei S."/>
            <person name="Zheng Y."/>
            <person name="Lin W."/>
            <person name="Duan Y."/>
            <person name="Cao H."/>
            <person name="Xiong S."/>
            <person name="Wang X."/>
            <person name="Wei L."/>
            <person name="Li C."/>
            <person name="Ma Q."/>
            <person name="Ju M."/>
            <person name="Zhao R."/>
            <person name="Li G."/>
            <person name="Mu C."/>
            <person name="Tian Q."/>
            <person name="Mei H."/>
            <person name="Zhang T."/>
            <person name="Gao T."/>
            <person name="Zhang H."/>
        </authorList>
    </citation>
    <scope>NUCLEOTIDE SEQUENCE</scope>
    <source>
        <strain evidence="1">KEN1</strain>
    </source>
</reference>
<accession>A0AAW2TG21</accession>
<proteinExistence type="predicted"/>
<organism evidence="1">
    <name type="scientific">Sesamum latifolium</name>
    <dbReference type="NCBI Taxonomy" id="2727402"/>
    <lineage>
        <taxon>Eukaryota</taxon>
        <taxon>Viridiplantae</taxon>
        <taxon>Streptophyta</taxon>
        <taxon>Embryophyta</taxon>
        <taxon>Tracheophyta</taxon>
        <taxon>Spermatophyta</taxon>
        <taxon>Magnoliopsida</taxon>
        <taxon>eudicotyledons</taxon>
        <taxon>Gunneridae</taxon>
        <taxon>Pentapetalae</taxon>
        <taxon>asterids</taxon>
        <taxon>lamiids</taxon>
        <taxon>Lamiales</taxon>
        <taxon>Pedaliaceae</taxon>
        <taxon>Sesamum</taxon>
    </lineage>
</organism>
<dbReference type="EMBL" id="JACGWN010000015">
    <property type="protein sequence ID" value="KAL0402641.1"/>
    <property type="molecule type" value="Genomic_DNA"/>
</dbReference>
<gene>
    <name evidence="1" type="ORF">Slati_4294000</name>
</gene>
<reference evidence="1" key="1">
    <citation type="submission" date="2020-06" db="EMBL/GenBank/DDBJ databases">
        <authorList>
            <person name="Li T."/>
            <person name="Hu X."/>
            <person name="Zhang T."/>
            <person name="Song X."/>
            <person name="Zhang H."/>
            <person name="Dai N."/>
            <person name="Sheng W."/>
            <person name="Hou X."/>
            <person name="Wei L."/>
        </authorList>
    </citation>
    <scope>NUCLEOTIDE SEQUENCE</scope>
    <source>
        <strain evidence="1">KEN1</strain>
        <tissue evidence="1">Leaf</tissue>
    </source>
</reference>
<dbReference type="AlphaFoldDB" id="A0AAW2TG21"/>
<comment type="caution">
    <text evidence="1">The sequence shown here is derived from an EMBL/GenBank/DDBJ whole genome shotgun (WGS) entry which is preliminary data.</text>
</comment>